<reference evidence="7 8" key="1">
    <citation type="journal article" date="2019" name="Int. J. Syst. Evol. Microbiol.">
        <title>Methanofervidicoccus abyssi gen. nov., sp. nov., a hydrogenotrophic methanogen, isolated from a hydrothermal vent chimney in the Mid-Cayman Spreading Center, the Caribbean Sea.</title>
        <authorList>
            <person name="Sakai S."/>
            <person name="Takaki Y."/>
            <person name="Miyazaki M."/>
            <person name="Ogawara M."/>
            <person name="Yanagawa K."/>
            <person name="Miyazaki J."/>
            <person name="Takai K."/>
        </authorList>
    </citation>
    <scope>NUCLEOTIDE SEQUENCE [LARGE SCALE GENOMIC DNA]</scope>
    <source>
        <strain evidence="7 8">HHB</strain>
    </source>
</reference>
<dbReference type="Proteomes" id="UP000290527">
    <property type="component" value="Unassembled WGS sequence"/>
</dbReference>
<dbReference type="EMBL" id="BFAX01000004">
    <property type="protein sequence ID" value="GBF36883.1"/>
    <property type="molecule type" value="Genomic_DNA"/>
</dbReference>
<gene>
    <name evidence="7" type="ORF">MHHB_P1113</name>
</gene>
<feature type="domain" description="AAA+ ATPase" evidence="6">
    <location>
        <begin position="163"/>
        <end position="300"/>
    </location>
</feature>
<protein>
    <recommendedName>
        <fullName evidence="6">AAA+ ATPase domain-containing protein</fullName>
    </recommendedName>
</protein>
<evidence type="ECO:0000256" key="1">
    <source>
        <dbReference type="ARBA" id="ARBA00022741"/>
    </source>
</evidence>
<feature type="coiled-coil region" evidence="4">
    <location>
        <begin position="11"/>
        <end position="38"/>
    </location>
</feature>
<evidence type="ECO:0000256" key="2">
    <source>
        <dbReference type="ARBA" id="ARBA00022840"/>
    </source>
</evidence>
<dbReference type="Gene3D" id="1.10.8.60">
    <property type="match status" value="1"/>
</dbReference>
<evidence type="ECO:0000259" key="6">
    <source>
        <dbReference type="SMART" id="SM00382"/>
    </source>
</evidence>
<dbReference type="InterPro" id="IPR050304">
    <property type="entry name" value="MT-severing_AAA_ATPase"/>
</dbReference>
<keyword evidence="8" id="KW-1185">Reference proteome</keyword>
<dbReference type="InterPro" id="IPR015415">
    <property type="entry name" value="Spast_Vps4_C"/>
</dbReference>
<evidence type="ECO:0000256" key="3">
    <source>
        <dbReference type="RuleBase" id="RU003651"/>
    </source>
</evidence>
<evidence type="ECO:0000313" key="7">
    <source>
        <dbReference type="EMBL" id="GBF36883.1"/>
    </source>
</evidence>
<dbReference type="InterPro" id="IPR003960">
    <property type="entry name" value="ATPase_AAA_CS"/>
</dbReference>
<dbReference type="PROSITE" id="PS00674">
    <property type="entry name" value="AAA"/>
    <property type="match status" value="1"/>
</dbReference>
<dbReference type="GO" id="GO:0016887">
    <property type="term" value="F:ATP hydrolysis activity"/>
    <property type="evidence" value="ECO:0007669"/>
    <property type="project" value="InterPro"/>
</dbReference>
<keyword evidence="2 3" id="KW-0067">ATP-binding</keyword>
<dbReference type="SMART" id="SM00382">
    <property type="entry name" value="AAA"/>
    <property type="match status" value="1"/>
</dbReference>
<feature type="compositionally biased region" description="Low complexity" evidence="5">
    <location>
        <begin position="93"/>
        <end position="105"/>
    </location>
</feature>
<name>A0A401HRN5_9EURY</name>
<dbReference type="GO" id="GO:0005524">
    <property type="term" value="F:ATP binding"/>
    <property type="evidence" value="ECO:0007669"/>
    <property type="project" value="UniProtKB-KW"/>
</dbReference>
<dbReference type="SUPFAM" id="SSF52540">
    <property type="entry name" value="P-loop containing nucleoside triphosphate hydrolases"/>
    <property type="match status" value="1"/>
</dbReference>
<dbReference type="PANTHER" id="PTHR23074:SF83">
    <property type="entry name" value="VACUOLAR PROTEIN SORTING-ASSOCIATED PROTEIN 4A"/>
    <property type="match status" value="1"/>
</dbReference>
<dbReference type="Pfam" id="PF00004">
    <property type="entry name" value="AAA"/>
    <property type="match status" value="1"/>
</dbReference>
<keyword evidence="1 3" id="KW-0547">Nucleotide-binding</keyword>
<keyword evidence="4" id="KW-0175">Coiled coil</keyword>
<proteinExistence type="inferred from homology"/>
<dbReference type="InterPro" id="IPR027417">
    <property type="entry name" value="P-loop_NTPase"/>
</dbReference>
<dbReference type="InterPro" id="IPR003959">
    <property type="entry name" value="ATPase_AAA_core"/>
</dbReference>
<dbReference type="Gene3D" id="3.40.50.300">
    <property type="entry name" value="P-loop containing nucleotide triphosphate hydrolases"/>
    <property type="match status" value="1"/>
</dbReference>
<dbReference type="Pfam" id="PF09336">
    <property type="entry name" value="Vps4_C"/>
    <property type="match status" value="1"/>
</dbReference>
<dbReference type="PANTHER" id="PTHR23074">
    <property type="entry name" value="AAA DOMAIN-CONTAINING"/>
    <property type="match status" value="1"/>
</dbReference>
<comment type="caution">
    <text evidence="7">The sequence shown here is derived from an EMBL/GenBank/DDBJ whole genome shotgun (WGS) entry which is preliminary data.</text>
</comment>
<dbReference type="InterPro" id="IPR003593">
    <property type="entry name" value="AAA+_ATPase"/>
</dbReference>
<evidence type="ECO:0000256" key="4">
    <source>
        <dbReference type="SAM" id="Coils"/>
    </source>
</evidence>
<comment type="similarity">
    <text evidence="3">Belongs to the AAA ATPase family.</text>
</comment>
<evidence type="ECO:0000256" key="5">
    <source>
        <dbReference type="SAM" id="MobiDB-lite"/>
    </source>
</evidence>
<feature type="region of interest" description="Disordered" evidence="5">
    <location>
        <begin position="83"/>
        <end position="110"/>
    </location>
</feature>
<organism evidence="7 8">
    <name type="scientific">Methanofervidicoccus abyssi</name>
    <dbReference type="NCBI Taxonomy" id="2082189"/>
    <lineage>
        <taxon>Archaea</taxon>
        <taxon>Methanobacteriati</taxon>
        <taxon>Methanobacteriota</taxon>
        <taxon>Methanomada group</taxon>
        <taxon>Methanococci</taxon>
        <taxon>Methanococcales</taxon>
        <taxon>Methanofervidicoccus</taxon>
    </lineage>
</organism>
<sequence length="411" mass="46659">MGGVVLEIDLYGALMSQFKRAKKEYEIAKEKKNESIAKKKALECAKLLRQIAKYDEYNEKRYLEKAKKWELVANNIEEVFNPSKANKSKSTKKSGPSNKPSSSNTTEDEVENEIDKFKNFVKNNLIQKSTIKWEDIGGLEEVKQLMMETIVISALQKPASIQPWKGILLFGPPGTGKTLLASACAGSLEATFFNVKASSVSSKYYGESSKIISALYDVARELHPSIVFIDEIDALTTKRSDGISEASRRMLSTLLTELDGFQDKGSDRLILTLSATNTPWDLDEAVLSRFSRRIYIPLPDKKATKEIIKINTKGLKLDVNLDEIADKCVERLYSGRDLKNLCQDAIWNMIRDVNKDLYKMANLSYKELKRRKLKTRALTDDDFEEAFKKIKSPLTKSIIKKYEKWKEEFGG</sequence>
<evidence type="ECO:0000313" key="8">
    <source>
        <dbReference type="Proteomes" id="UP000290527"/>
    </source>
</evidence>
<dbReference type="AlphaFoldDB" id="A0A401HRN5"/>
<accession>A0A401HRN5</accession>